<protein>
    <submittedName>
        <fullName evidence="3">Beta-lactamase family protein</fullName>
    </submittedName>
</protein>
<accession>A0A7Y2JVD5</accession>
<sequence length="461" mass="50575">MRRACPALLSATLLSTTLFIAPAHADRLDDALLEEMKRRHVPGLSVLVMKDGKVIKEKGYGLANVEHKVPVTPQTVFQSGSVGKTFTAALILLLEKDGKLTLDDPVSRHLPGTPAAWEKITIRHLLSHTSGLGDPYEIIDFRKDYTDEELAALEATVPLRFAPGEKWAYSNMGYHLLGFIANRAGGKFYGDQLRERVFTPLGMSTRVISEAEIIPHRAAGYEWKGGALRNQSWVAPRLNTTADGSLYLTARDLLRWDQALYGDKILDARLRSASFTPAKLNDGSNAPYGYGWFVDTVKGRRHISHGGAWQGFRAQLCRYVDDKLTVVVLANSDSARPSKFADMVAAHYVPALFDAPAKAIPDPDPALTAQVREAMASMAAGKAPAGANTELGVKLTPAVLARVVEALGETGKLRSVELLSRKEEAAGRRLRYRFGYDNENLLVSLSVDKDGKFNKFNFSPE</sequence>
<feature type="domain" description="Beta-lactamase-related" evidence="2">
    <location>
        <begin position="29"/>
        <end position="338"/>
    </location>
</feature>
<evidence type="ECO:0000256" key="1">
    <source>
        <dbReference type="SAM" id="SignalP"/>
    </source>
</evidence>
<comment type="caution">
    <text evidence="3">The sequence shown here is derived from an EMBL/GenBank/DDBJ whole genome shotgun (WGS) entry which is preliminary data.</text>
</comment>
<name>A0A7Y2JVD5_9BURK</name>
<evidence type="ECO:0000313" key="4">
    <source>
        <dbReference type="Proteomes" id="UP000533905"/>
    </source>
</evidence>
<keyword evidence="1" id="KW-0732">Signal</keyword>
<keyword evidence="4" id="KW-1185">Reference proteome</keyword>
<dbReference type="Gene3D" id="3.40.710.10">
    <property type="entry name" value="DD-peptidase/beta-lactamase superfamily"/>
    <property type="match status" value="1"/>
</dbReference>
<proteinExistence type="predicted"/>
<dbReference type="Pfam" id="PF00144">
    <property type="entry name" value="Beta-lactamase"/>
    <property type="match status" value="1"/>
</dbReference>
<reference evidence="3 4" key="1">
    <citation type="submission" date="2020-04" db="EMBL/GenBank/DDBJ databases">
        <title>Massilia sp. nov., a cold adapted bacteria isolated from Arctic soil.</title>
        <authorList>
            <person name="Son J."/>
            <person name="Ka J.-O."/>
        </authorList>
    </citation>
    <scope>NUCLEOTIDE SEQUENCE [LARGE SCALE GENOMIC DNA]</scope>
    <source>
        <strain evidence="3 4">ML15P13</strain>
    </source>
</reference>
<feature type="chain" id="PRO_5031414984" evidence="1">
    <location>
        <begin position="26"/>
        <end position="461"/>
    </location>
</feature>
<dbReference type="PANTHER" id="PTHR46825:SF9">
    <property type="entry name" value="BETA-LACTAMASE-RELATED DOMAIN-CONTAINING PROTEIN"/>
    <property type="match status" value="1"/>
</dbReference>
<dbReference type="InterPro" id="IPR012338">
    <property type="entry name" value="Beta-lactam/transpept-like"/>
</dbReference>
<dbReference type="PANTHER" id="PTHR46825">
    <property type="entry name" value="D-ALANYL-D-ALANINE-CARBOXYPEPTIDASE/ENDOPEPTIDASE AMPH"/>
    <property type="match status" value="1"/>
</dbReference>
<dbReference type="InterPro" id="IPR001466">
    <property type="entry name" value="Beta-lactam-related"/>
</dbReference>
<organism evidence="3 4">
    <name type="scientific">Telluria aromaticivorans</name>
    <dbReference type="NCBI Taxonomy" id="2725995"/>
    <lineage>
        <taxon>Bacteria</taxon>
        <taxon>Pseudomonadati</taxon>
        <taxon>Pseudomonadota</taxon>
        <taxon>Betaproteobacteria</taxon>
        <taxon>Burkholderiales</taxon>
        <taxon>Oxalobacteraceae</taxon>
        <taxon>Telluria group</taxon>
        <taxon>Telluria</taxon>
    </lineage>
</organism>
<dbReference type="EMBL" id="JABAIV010000001">
    <property type="protein sequence ID" value="NNG21606.1"/>
    <property type="molecule type" value="Genomic_DNA"/>
</dbReference>
<evidence type="ECO:0000313" key="3">
    <source>
        <dbReference type="EMBL" id="NNG21606.1"/>
    </source>
</evidence>
<dbReference type="SUPFAM" id="SSF56601">
    <property type="entry name" value="beta-lactamase/transpeptidase-like"/>
    <property type="match status" value="1"/>
</dbReference>
<gene>
    <name evidence="3" type="ORF">HGB41_01115</name>
</gene>
<dbReference type="InterPro" id="IPR050491">
    <property type="entry name" value="AmpC-like"/>
</dbReference>
<dbReference type="Proteomes" id="UP000533905">
    <property type="component" value="Unassembled WGS sequence"/>
</dbReference>
<dbReference type="RefSeq" id="WP_171080230.1">
    <property type="nucleotide sequence ID" value="NZ_JABAIV010000001.1"/>
</dbReference>
<feature type="signal peptide" evidence="1">
    <location>
        <begin position="1"/>
        <end position="25"/>
    </location>
</feature>
<evidence type="ECO:0000259" key="2">
    <source>
        <dbReference type="Pfam" id="PF00144"/>
    </source>
</evidence>
<dbReference type="AlphaFoldDB" id="A0A7Y2JVD5"/>